<keyword evidence="5" id="KW-1185">Reference proteome</keyword>
<keyword evidence="2" id="KW-0564">Palmitate</keyword>
<proteinExistence type="inferred from homology"/>
<sequence length="467" mass="49485">MSLPIVFLPERCLRSFVALASATSLLGMVGCASAPPDSMPKTSTVQAPKKWSGSSAEAGTLVESDWWKAFDSRELDALIEAALESNRDLQVLAARLAQARLLVDGAQAERRPQLGAVAGAQRGRDSSADPKTERSVAGFRASWEVDLFGKGGLAVEAAAADAQSVANALRAARIALTADVANAYFELRTLNARAVLGRDSAQLASRQVMVAKRKFDAGQSSALDVDRWEAELSQERASVTEIEGMMRIRQQQLAVLLGSSEAPTLTLKDAASVPAAPAPVMPTDLLERRPDVLRQARALDAALARVGVARRDVYPSLRIDWSGARERLAATGGSASPVSVVGYGISLTLPLLDGGRIRSNIAVQEARAQEAMAEYEKAMLLALADVEVALAQWTTSGAALQDWHRAQVSGEQAANRSERLFEAGVVDLGSVLDARRVHMRAQAAVIQAEGANFAAAVALRRAFAGGV</sequence>
<dbReference type="PANTHER" id="PTHR30203:SF32">
    <property type="entry name" value="CATION EFFLUX SYSTEM PROTEIN CUSC"/>
    <property type="match status" value="1"/>
</dbReference>
<dbReference type="AlphaFoldDB" id="A0A1I1TRZ0"/>
<name>A0A1I1TRZ0_9BURK</name>
<evidence type="ECO:0000313" key="5">
    <source>
        <dbReference type="Proteomes" id="UP000199517"/>
    </source>
</evidence>
<keyword evidence="2" id="KW-1134">Transmembrane beta strand</keyword>
<dbReference type="Proteomes" id="UP000199517">
    <property type="component" value="Unassembled WGS sequence"/>
</dbReference>
<keyword evidence="2" id="KW-0472">Membrane</keyword>
<comment type="subcellular location">
    <subcellularLocation>
        <location evidence="2">Cell membrane</location>
        <topology evidence="2">Lipid-anchor</topology>
    </subcellularLocation>
</comment>
<dbReference type="Gene3D" id="2.20.200.10">
    <property type="entry name" value="Outer membrane efflux proteins (OEP)"/>
    <property type="match status" value="1"/>
</dbReference>
<dbReference type="NCBIfam" id="TIGR01845">
    <property type="entry name" value="outer_NodT"/>
    <property type="match status" value="1"/>
</dbReference>
<dbReference type="InterPro" id="IPR003423">
    <property type="entry name" value="OMP_efflux"/>
</dbReference>
<organism evidence="4 5">
    <name type="scientific">Paracidovorax konjaci</name>
    <dbReference type="NCBI Taxonomy" id="32040"/>
    <lineage>
        <taxon>Bacteria</taxon>
        <taxon>Pseudomonadati</taxon>
        <taxon>Pseudomonadota</taxon>
        <taxon>Betaproteobacteria</taxon>
        <taxon>Burkholderiales</taxon>
        <taxon>Comamonadaceae</taxon>
        <taxon>Paracidovorax</taxon>
    </lineage>
</organism>
<dbReference type="EMBL" id="FOMQ01000004">
    <property type="protein sequence ID" value="SFD61352.1"/>
    <property type="molecule type" value="Genomic_DNA"/>
</dbReference>
<evidence type="ECO:0000313" key="4">
    <source>
        <dbReference type="EMBL" id="SFD61352.1"/>
    </source>
</evidence>
<evidence type="ECO:0000256" key="3">
    <source>
        <dbReference type="SAM" id="MobiDB-lite"/>
    </source>
</evidence>
<gene>
    <name evidence="4" type="ORF">SAMN04489710_1047</name>
</gene>
<protein>
    <submittedName>
        <fullName evidence="4">Outer membrane protein, multidrug efflux system</fullName>
    </submittedName>
</protein>
<feature type="signal peptide" evidence="2">
    <location>
        <begin position="1"/>
        <end position="34"/>
    </location>
</feature>
<dbReference type="InterPro" id="IPR010131">
    <property type="entry name" value="MdtP/NodT-like"/>
</dbReference>
<dbReference type="GO" id="GO:0015562">
    <property type="term" value="F:efflux transmembrane transporter activity"/>
    <property type="evidence" value="ECO:0007669"/>
    <property type="project" value="InterPro"/>
</dbReference>
<evidence type="ECO:0000256" key="1">
    <source>
        <dbReference type="ARBA" id="ARBA00007613"/>
    </source>
</evidence>
<evidence type="ECO:0000256" key="2">
    <source>
        <dbReference type="RuleBase" id="RU362097"/>
    </source>
</evidence>
<comment type="similarity">
    <text evidence="1 2">Belongs to the outer membrane factor (OMF) (TC 1.B.17) family.</text>
</comment>
<feature type="compositionally biased region" description="Basic and acidic residues" evidence="3">
    <location>
        <begin position="122"/>
        <end position="133"/>
    </location>
</feature>
<dbReference type="STRING" id="32040.SAMN04489710_1047"/>
<dbReference type="SUPFAM" id="SSF56954">
    <property type="entry name" value="Outer membrane efflux proteins (OEP)"/>
    <property type="match status" value="1"/>
</dbReference>
<feature type="chain" id="PRO_5011328835" evidence="2">
    <location>
        <begin position="35"/>
        <end position="467"/>
    </location>
</feature>
<keyword evidence="2" id="KW-0732">Signal</keyword>
<dbReference type="Gene3D" id="1.20.1600.10">
    <property type="entry name" value="Outer membrane efflux proteins (OEP)"/>
    <property type="match status" value="1"/>
</dbReference>
<dbReference type="PANTHER" id="PTHR30203">
    <property type="entry name" value="OUTER MEMBRANE CATION EFFLUX PROTEIN"/>
    <property type="match status" value="1"/>
</dbReference>
<accession>A0A1I1TRZ0</accession>
<keyword evidence="2" id="KW-0449">Lipoprotein</keyword>
<feature type="region of interest" description="Disordered" evidence="3">
    <location>
        <begin position="113"/>
        <end position="133"/>
    </location>
</feature>
<dbReference type="Pfam" id="PF02321">
    <property type="entry name" value="OEP"/>
    <property type="match status" value="2"/>
</dbReference>
<keyword evidence="2" id="KW-0812">Transmembrane</keyword>
<reference evidence="5" key="1">
    <citation type="submission" date="2016-10" db="EMBL/GenBank/DDBJ databases">
        <authorList>
            <person name="Varghese N."/>
            <person name="Submissions S."/>
        </authorList>
    </citation>
    <scope>NUCLEOTIDE SEQUENCE [LARGE SCALE GENOMIC DNA]</scope>
    <source>
        <strain evidence="5">DSM 7481</strain>
    </source>
</reference>
<dbReference type="GO" id="GO:0005886">
    <property type="term" value="C:plasma membrane"/>
    <property type="evidence" value="ECO:0007669"/>
    <property type="project" value="UniProtKB-SubCell"/>
</dbReference>